<sequence length="123" mass="13882">MTRNRRSARKAGTTFERQIADCLATHVDDRIDRRAKTGAKDRGDIGGVRIHGQRVVIECKNTSRTDLAGWMRETDDERGNDDALVGLIVHKRHGKGDPLDQWCSFTVRELVALLRGQRIEESA</sequence>
<gene>
    <name evidence="1" type="ORF">JTZ10_21600</name>
</gene>
<evidence type="ECO:0008006" key="3">
    <source>
        <dbReference type="Google" id="ProtNLM"/>
    </source>
</evidence>
<name>A0AAW4G9L0_GORRU</name>
<protein>
    <recommendedName>
        <fullName evidence="3">Holliday junction resolvase</fullName>
    </recommendedName>
</protein>
<reference evidence="1" key="1">
    <citation type="submission" date="2021-02" db="EMBL/GenBank/DDBJ databases">
        <title>Taxonomy, biology and ecology of Rhodococcus bacteria occurring in California pistachio and other woody hosts as revealed by genome sequence analyses.</title>
        <authorList>
            <person name="Riely B."/>
            <person name="Gai Y."/>
        </authorList>
    </citation>
    <scope>NUCLEOTIDE SEQUENCE</scope>
    <source>
        <strain evidence="1">BP-295</strain>
    </source>
</reference>
<evidence type="ECO:0000313" key="1">
    <source>
        <dbReference type="EMBL" id="MBM7280343.1"/>
    </source>
</evidence>
<comment type="caution">
    <text evidence="1">The sequence shown here is derived from an EMBL/GenBank/DDBJ whole genome shotgun (WGS) entry which is preliminary data.</text>
</comment>
<dbReference type="EMBL" id="JAFFGU010000019">
    <property type="protein sequence ID" value="MBM7280343.1"/>
    <property type="molecule type" value="Genomic_DNA"/>
</dbReference>
<evidence type="ECO:0000313" key="2">
    <source>
        <dbReference type="Proteomes" id="UP001195196"/>
    </source>
</evidence>
<organism evidence="1 2">
    <name type="scientific">Gordonia rubripertincta</name>
    <name type="common">Rhodococcus corallinus</name>
    <dbReference type="NCBI Taxonomy" id="36822"/>
    <lineage>
        <taxon>Bacteria</taxon>
        <taxon>Bacillati</taxon>
        <taxon>Actinomycetota</taxon>
        <taxon>Actinomycetes</taxon>
        <taxon>Mycobacteriales</taxon>
        <taxon>Gordoniaceae</taxon>
        <taxon>Gordonia</taxon>
    </lineage>
</organism>
<accession>A0AAW4G9L0</accession>
<proteinExistence type="predicted"/>
<dbReference type="Proteomes" id="UP001195196">
    <property type="component" value="Unassembled WGS sequence"/>
</dbReference>
<dbReference type="AlphaFoldDB" id="A0AAW4G9L0"/>
<dbReference type="RefSeq" id="WP_204718906.1">
    <property type="nucleotide sequence ID" value="NZ_JAFFGU010000019.1"/>
</dbReference>